<reference evidence="1 2" key="1">
    <citation type="submission" date="2023-08" db="EMBL/GenBank/DDBJ databases">
        <title>A Necator americanus chromosomal reference genome.</title>
        <authorList>
            <person name="Ilik V."/>
            <person name="Petrzelkova K.J."/>
            <person name="Pardy F."/>
            <person name="Fuh T."/>
            <person name="Niatou-Singa F.S."/>
            <person name="Gouil Q."/>
            <person name="Baker L."/>
            <person name="Ritchie M.E."/>
            <person name="Jex A.R."/>
            <person name="Gazzola D."/>
            <person name="Li H."/>
            <person name="Toshio Fujiwara R."/>
            <person name="Zhan B."/>
            <person name="Aroian R.V."/>
            <person name="Pafco B."/>
            <person name="Schwarz E.M."/>
        </authorList>
    </citation>
    <scope>NUCLEOTIDE SEQUENCE [LARGE SCALE GENOMIC DNA]</scope>
    <source>
        <strain evidence="1 2">Aroian</strain>
        <tissue evidence="1">Whole animal</tissue>
    </source>
</reference>
<proteinExistence type="predicted"/>
<protein>
    <recommendedName>
        <fullName evidence="3">Rad60/SUMO-like domain-containing protein</fullName>
    </recommendedName>
</protein>
<gene>
    <name evidence="1" type="primary">Necator_chrIII.g11963</name>
    <name evidence="1" type="ORF">RB195_011197</name>
</gene>
<sequence length="93" mass="10593">MFYKPFIFVVDVVHDRVLSKADWRSEELPVDGSSGSSLGELRGFFCSLCERKSSSKKAIIRSRIKLWYNSDIRPAKSFTDDDVVNFIMIPSIG</sequence>
<organism evidence="1 2">
    <name type="scientific">Necator americanus</name>
    <name type="common">Human hookworm</name>
    <dbReference type="NCBI Taxonomy" id="51031"/>
    <lineage>
        <taxon>Eukaryota</taxon>
        <taxon>Metazoa</taxon>
        <taxon>Ecdysozoa</taxon>
        <taxon>Nematoda</taxon>
        <taxon>Chromadorea</taxon>
        <taxon>Rhabditida</taxon>
        <taxon>Rhabditina</taxon>
        <taxon>Rhabditomorpha</taxon>
        <taxon>Strongyloidea</taxon>
        <taxon>Ancylostomatidae</taxon>
        <taxon>Bunostominae</taxon>
        <taxon>Necator</taxon>
    </lineage>
</organism>
<name>A0ABR1D2J9_NECAM</name>
<dbReference type="Proteomes" id="UP001303046">
    <property type="component" value="Unassembled WGS sequence"/>
</dbReference>
<accession>A0ABR1D2J9</accession>
<dbReference type="EMBL" id="JAVFWL010000003">
    <property type="protein sequence ID" value="KAK6744348.1"/>
    <property type="molecule type" value="Genomic_DNA"/>
</dbReference>
<evidence type="ECO:0008006" key="3">
    <source>
        <dbReference type="Google" id="ProtNLM"/>
    </source>
</evidence>
<evidence type="ECO:0000313" key="2">
    <source>
        <dbReference type="Proteomes" id="UP001303046"/>
    </source>
</evidence>
<evidence type="ECO:0000313" key="1">
    <source>
        <dbReference type="EMBL" id="KAK6744348.1"/>
    </source>
</evidence>
<keyword evidence="2" id="KW-1185">Reference proteome</keyword>
<comment type="caution">
    <text evidence="1">The sequence shown here is derived from an EMBL/GenBank/DDBJ whole genome shotgun (WGS) entry which is preliminary data.</text>
</comment>